<evidence type="ECO:0000313" key="2">
    <source>
        <dbReference type="Proteomes" id="UP000038040"/>
    </source>
</evidence>
<dbReference type="Proteomes" id="UP000038040">
    <property type="component" value="Unplaced"/>
</dbReference>
<organism evidence="2 4">
    <name type="scientific">Dracunculus medinensis</name>
    <name type="common">Guinea worm</name>
    <dbReference type="NCBI Taxonomy" id="318479"/>
    <lineage>
        <taxon>Eukaryota</taxon>
        <taxon>Metazoa</taxon>
        <taxon>Ecdysozoa</taxon>
        <taxon>Nematoda</taxon>
        <taxon>Chromadorea</taxon>
        <taxon>Rhabditida</taxon>
        <taxon>Spirurina</taxon>
        <taxon>Dracunculoidea</taxon>
        <taxon>Dracunculidae</taxon>
        <taxon>Dracunculus</taxon>
    </lineage>
</organism>
<evidence type="ECO:0000313" key="3">
    <source>
        <dbReference type="Proteomes" id="UP000274756"/>
    </source>
</evidence>
<keyword evidence="3" id="KW-1185">Reference proteome</keyword>
<accession>A0A0N4UIV8</accession>
<dbReference type="WBParaSite" id="DME_0000755801-mRNA-1">
    <property type="protein sequence ID" value="DME_0000755801-mRNA-1"/>
    <property type="gene ID" value="DME_0000755801"/>
</dbReference>
<sequence>MISGSDRLCEEFERLNSLCYTNDNNALAESLNLINSLLEKSEGKDINETVEEQEEEEPLLDMWHILTIQLTLVSYFKYCDLKQKFKAE</sequence>
<reference evidence="4" key="1">
    <citation type="submission" date="2017-02" db="UniProtKB">
        <authorList>
            <consortium name="WormBaseParasite"/>
        </authorList>
    </citation>
    <scope>IDENTIFICATION</scope>
</reference>
<reference evidence="1 3" key="2">
    <citation type="submission" date="2018-11" db="EMBL/GenBank/DDBJ databases">
        <authorList>
            <consortium name="Pathogen Informatics"/>
        </authorList>
    </citation>
    <scope>NUCLEOTIDE SEQUENCE [LARGE SCALE GENOMIC DNA]</scope>
</reference>
<gene>
    <name evidence="1" type="ORF">DME_LOCUS1825</name>
</gene>
<evidence type="ECO:0000313" key="4">
    <source>
        <dbReference type="WBParaSite" id="DME_0000755801-mRNA-1"/>
    </source>
</evidence>
<protein>
    <submittedName>
        <fullName evidence="1 4">Uncharacterized protein</fullName>
    </submittedName>
</protein>
<proteinExistence type="predicted"/>
<dbReference type="Proteomes" id="UP000274756">
    <property type="component" value="Unassembled WGS sequence"/>
</dbReference>
<dbReference type="EMBL" id="UYYG01000033">
    <property type="protein sequence ID" value="VDN51852.1"/>
    <property type="molecule type" value="Genomic_DNA"/>
</dbReference>
<name>A0A0N4UIV8_DRAME</name>
<dbReference type="AlphaFoldDB" id="A0A0N4UIV8"/>
<evidence type="ECO:0000313" key="1">
    <source>
        <dbReference type="EMBL" id="VDN51852.1"/>
    </source>
</evidence>